<evidence type="ECO:0000313" key="3">
    <source>
        <dbReference type="Proteomes" id="UP001299970"/>
    </source>
</evidence>
<dbReference type="Gene3D" id="3.40.50.300">
    <property type="entry name" value="P-loop containing nucleotide triphosphate hydrolases"/>
    <property type="match status" value="1"/>
</dbReference>
<feature type="region of interest" description="Disordered" evidence="1">
    <location>
        <begin position="182"/>
        <end position="204"/>
    </location>
</feature>
<dbReference type="SUPFAM" id="SSF52540">
    <property type="entry name" value="P-loop containing nucleoside triphosphate hydrolases"/>
    <property type="match status" value="1"/>
</dbReference>
<feature type="compositionally biased region" description="Low complexity" evidence="1">
    <location>
        <begin position="187"/>
        <end position="204"/>
    </location>
</feature>
<dbReference type="Pfam" id="PF13671">
    <property type="entry name" value="AAA_33"/>
    <property type="match status" value="1"/>
</dbReference>
<evidence type="ECO:0000256" key="1">
    <source>
        <dbReference type="SAM" id="MobiDB-lite"/>
    </source>
</evidence>
<organism evidence="2 3">
    <name type="scientific">Pseudonocardia alaniniphila</name>
    <dbReference type="NCBI Taxonomy" id="75291"/>
    <lineage>
        <taxon>Bacteria</taxon>
        <taxon>Bacillati</taxon>
        <taxon>Actinomycetota</taxon>
        <taxon>Actinomycetes</taxon>
        <taxon>Pseudonocardiales</taxon>
        <taxon>Pseudonocardiaceae</taxon>
        <taxon>Pseudonocardia</taxon>
    </lineage>
</organism>
<name>A0ABS9TL80_9PSEU</name>
<dbReference type="RefSeq" id="WP_241039782.1">
    <property type="nucleotide sequence ID" value="NZ_BAAAJF010000040.1"/>
</dbReference>
<proteinExistence type="predicted"/>
<dbReference type="InterPro" id="IPR027417">
    <property type="entry name" value="P-loop_NTPase"/>
</dbReference>
<gene>
    <name evidence="2" type="ORF">MMF94_25945</name>
</gene>
<evidence type="ECO:0000313" key="2">
    <source>
        <dbReference type="EMBL" id="MCH6169153.1"/>
    </source>
</evidence>
<dbReference type="Proteomes" id="UP001299970">
    <property type="component" value="Unassembled WGS sequence"/>
</dbReference>
<accession>A0ABS9TL80</accession>
<keyword evidence="3" id="KW-1185">Reference proteome</keyword>
<reference evidence="2 3" key="1">
    <citation type="submission" date="2022-03" db="EMBL/GenBank/DDBJ databases">
        <title>Pseudonocardia alaer sp. nov., a novel actinomycete isolated from reed forest soil.</title>
        <authorList>
            <person name="Wang L."/>
        </authorList>
    </citation>
    <scope>NUCLEOTIDE SEQUENCE [LARGE SCALE GENOMIC DNA]</scope>
    <source>
        <strain evidence="2 3">Y-16303</strain>
    </source>
</reference>
<dbReference type="EMBL" id="JAKXMK010000023">
    <property type="protein sequence ID" value="MCH6169153.1"/>
    <property type="molecule type" value="Genomic_DNA"/>
</dbReference>
<comment type="caution">
    <text evidence="2">The sequence shown here is derived from an EMBL/GenBank/DDBJ whole genome shotgun (WGS) entry which is preliminary data.</text>
</comment>
<protein>
    <submittedName>
        <fullName evidence="2">AAA family ATPase</fullName>
    </submittedName>
</protein>
<sequence>MIVWVNGAFGSGKTTLTGELHRRWPEALVFDPEQIGYLLREIVKVPTGNFQDLRLWRRQVAAMAVGLVEEYRRPLLVPMTLVEAAYLDEIVATVRGAGIVLRHFYLDVPPDVLTRRLDGRAMTPDDPERDAGVRAWCTAQNERCAATTGNLPAGTVVLDGRQTVPELATAVLDHLAVRRSTLGPAGAPRSHASARLSAAHPPPA</sequence>